<sequence>MELKKILIITSSVDETVSYIMKKYSEIVDFFRVDVDKFSEYRFCIGNSGWSISDKYSTIDSKSIYSIY</sequence>
<gene>
    <name evidence="1" type="ORF">DXD95_03715</name>
</gene>
<evidence type="ECO:0000313" key="2">
    <source>
        <dbReference type="Proteomes" id="UP000260642"/>
    </source>
</evidence>
<evidence type="ECO:0000313" key="1">
    <source>
        <dbReference type="EMBL" id="RGI69600.1"/>
    </source>
</evidence>
<reference evidence="1 2" key="1">
    <citation type="submission" date="2018-08" db="EMBL/GenBank/DDBJ databases">
        <title>A genome reference for cultivated species of the human gut microbiota.</title>
        <authorList>
            <person name="Zou Y."/>
            <person name="Xue W."/>
            <person name="Luo G."/>
        </authorList>
    </citation>
    <scope>NUCLEOTIDE SEQUENCE [LARGE SCALE GENOMIC DNA]</scope>
    <source>
        <strain evidence="1 2">TM10-3</strain>
    </source>
</reference>
<accession>A0A3E4EF25</accession>
<organism evidence="1 2">
    <name type="scientific">Agathobacter rectalis</name>
    <dbReference type="NCBI Taxonomy" id="39491"/>
    <lineage>
        <taxon>Bacteria</taxon>
        <taxon>Bacillati</taxon>
        <taxon>Bacillota</taxon>
        <taxon>Clostridia</taxon>
        <taxon>Lachnospirales</taxon>
        <taxon>Lachnospiraceae</taxon>
        <taxon>Agathobacter</taxon>
    </lineage>
</organism>
<proteinExistence type="predicted"/>
<comment type="caution">
    <text evidence="1">The sequence shown here is derived from an EMBL/GenBank/DDBJ whole genome shotgun (WGS) entry which is preliminary data.</text>
</comment>
<dbReference type="EMBL" id="QSOB01000004">
    <property type="protein sequence ID" value="RGI69600.1"/>
    <property type="molecule type" value="Genomic_DNA"/>
</dbReference>
<dbReference type="AlphaFoldDB" id="A0A3E4EF25"/>
<dbReference type="Proteomes" id="UP000260642">
    <property type="component" value="Unassembled WGS sequence"/>
</dbReference>
<name>A0A3E4EF25_9FIRM</name>
<dbReference type="RefSeq" id="WP_117481783.1">
    <property type="nucleotide sequence ID" value="NZ_QSOB01000004.1"/>
</dbReference>
<protein>
    <submittedName>
        <fullName evidence="1">Uncharacterized protein</fullName>
    </submittedName>
</protein>